<dbReference type="Proteomes" id="UP001283361">
    <property type="component" value="Unassembled WGS sequence"/>
</dbReference>
<proteinExistence type="predicted"/>
<reference evidence="1" key="1">
    <citation type="journal article" date="2023" name="G3 (Bethesda)">
        <title>A reference genome for the long-term kleptoplast-retaining sea slug Elysia crispata morphotype clarki.</title>
        <authorList>
            <person name="Eastman K.E."/>
            <person name="Pendleton A.L."/>
            <person name="Shaikh M.A."/>
            <person name="Suttiyut T."/>
            <person name="Ogas R."/>
            <person name="Tomko P."/>
            <person name="Gavelis G."/>
            <person name="Widhalm J.R."/>
            <person name="Wisecaver J.H."/>
        </authorList>
    </citation>
    <scope>NUCLEOTIDE SEQUENCE</scope>
    <source>
        <strain evidence="1">ECLA1</strain>
    </source>
</reference>
<dbReference type="AlphaFoldDB" id="A0AAE0Y831"/>
<protein>
    <submittedName>
        <fullName evidence="1">Uncharacterized protein</fullName>
    </submittedName>
</protein>
<evidence type="ECO:0000313" key="2">
    <source>
        <dbReference type="Proteomes" id="UP001283361"/>
    </source>
</evidence>
<accession>A0AAE0Y831</accession>
<keyword evidence="2" id="KW-1185">Reference proteome</keyword>
<gene>
    <name evidence="1" type="ORF">RRG08_057765</name>
</gene>
<evidence type="ECO:0000313" key="1">
    <source>
        <dbReference type="EMBL" id="KAK3735292.1"/>
    </source>
</evidence>
<comment type="caution">
    <text evidence="1">The sequence shown here is derived from an EMBL/GenBank/DDBJ whole genome shotgun (WGS) entry which is preliminary data.</text>
</comment>
<sequence>MQVRCLVNKNLDYPQSLEGDLRLLVNQRKDVMLYNDFLQVSFYEAARKSEKRCDALYFIETMTFFKFHFMKLLVNQRKDVMLCILLRQ</sequence>
<organism evidence="1 2">
    <name type="scientific">Elysia crispata</name>
    <name type="common">lettuce slug</name>
    <dbReference type="NCBI Taxonomy" id="231223"/>
    <lineage>
        <taxon>Eukaryota</taxon>
        <taxon>Metazoa</taxon>
        <taxon>Spiralia</taxon>
        <taxon>Lophotrochozoa</taxon>
        <taxon>Mollusca</taxon>
        <taxon>Gastropoda</taxon>
        <taxon>Heterobranchia</taxon>
        <taxon>Euthyneura</taxon>
        <taxon>Panpulmonata</taxon>
        <taxon>Sacoglossa</taxon>
        <taxon>Placobranchoidea</taxon>
        <taxon>Plakobranchidae</taxon>
        <taxon>Elysia</taxon>
    </lineage>
</organism>
<name>A0AAE0Y831_9GAST</name>
<dbReference type="EMBL" id="JAWDGP010006804">
    <property type="protein sequence ID" value="KAK3735292.1"/>
    <property type="molecule type" value="Genomic_DNA"/>
</dbReference>